<dbReference type="PANTHER" id="PTHR28631:SF1">
    <property type="entry name" value="ACTIN MATURATION PROTEASE"/>
    <property type="match status" value="1"/>
</dbReference>
<dbReference type="InterPro" id="IPR040043">
    <property type="entry name" value="ACTMAP"/>
</dbReference>
<dbReference type="Proteomes" id="UP000694941">
    <property type="component" value="Unplaced"/>
</dbReference>
<evidence type="ECO:0000313" key="8">
    <source>
        <dbReference type="Proteomes" id="UP000694941"/>
    </source>
</evidence>
<protein>
    <recommendedName>
        <fullName evidence="5">Actin maturation protease</fullName>
    </recommendedName>
    <alternativeName>
        <fullName evidence="6">Actin aminopeptidase ACTMAP</fullName>
    </alternativeName>
</protein>
<evidence type="ECO:0000256" key="2">
    <source>
        <dbReference type="ARBA" id="ARBA00022670"/>
    </source>
</evidence>
<evidence type="ECO:0000313" key="9">
    <source>
        <dbReference type="RefSeq" id="XP_013785096.1"/>
    </source>
</evidence>
<evidence type="ECO:0000256" key="1">
    <source>
        <dbReference type="ARBA" id="ARBA00022438"/>
    </source>
</evidence>
<comment type="similarity">
    <text evidence="4">Belongs to the ACTMAP family.</text>
</comment>
<gene>
    <name evidence="9" type="primary">LOC106469177</name>
</gene>
<sequence length="300" mass="33528">MQVQMDKNPELPLTPLPPTLPSSFTQLPAVVPEIHLSNVISAEKEVSQTCSQMWSYITESSEQCKLVSFYQQVYPVLQQGPMCGIVALCMANQILNSQDSISVDKVLFQAQHKGFTKQGEMFSARNMAVLAEDVLKCNADVWENGLSDTVAVLHHLAEGWPILVPYDADGNHEPCCKNGHSAHWGILTGFCFTNHTNQIDISSFKMDDNIPKLYHARKGQILVDNLQTLSTSERIFVYGHQGKSKYLGVWQYKRLCESNRNLNKVAPKHQVEGQFNLPVGGIEEGLCNKIVVLTPESREL</sequence>
<dbReference type="PANTHER" id="PTHR28631">
    <property type="entry name" value="UPF0692 PROTEIN C19ORF54"/>
    <property type="match status" value="1"/>
</dbReference>
<reference evidence="9" key="1">
    <citation type="submission" date="2025-08" db="UniProtKB">
        <authorList>
            <consortium name="RefSeq"/>
        </authorList>
    </citation>
    <scope>IDENTIFICATION</scope>
    <source>
        <tissue evidence="9">Muscle</tissue>
    </source>
</reference>
<comment type="catalytic activity">
    <reaction evidence="7">
        <text>N-terminal N(alpha)-acetyl-L-cysteinyl-L-aspartyl-[protein] + H2O = N-terminal L-aspartyl-[protein] + N-acetyl-L-cysteine</text>
        <dbReference type="Rhea" id="RHEA:74579"/>
        <dbReference type="Rhea" id="RHEA-COMP:12669"/>
        <dbReference type="Rhea" id="RHEA-COMP:18395"/>
        <dbReference type="ChEBI" id="CHEBI:15377"/>
        <dbReference type="ChEBI" id="CHEBI:64720"/>
        <dbReference type="ChEBI" id="CHEBI:78236"/>
        <dbReference type="ChEBI" id="CHEBI:193599"/>
    </reaction>
    <physiologicalReaction direction="left-to-right" evidence="7">
        <dbReference type="Rhea" id="RHEA:74580"/>
    </physiologicalReaction>
</comment>
<evidence type="ECO:0000256" key="7">
    <source>
        <dbReference type="ARBA" id="ARBA00049041"/>
    </source>
</evidence>
<organism evidence="8 9">
    <name type="scientific">Limulus polyphemus</name>
    <name type="common">Atlantic horseshoe crab</name>
    <dbReference type="NCBI Taxonomy" id="6850"/>
    <lineage>
        <taxon>Eukaryota</taxon>
        <taxon>Metazoa</taxon>
        <taxon>Ecdysozoa</taxon>
        <taxon>Arthropoda</taxon>
        <taxon>Chelicerata</taxon>
        <taxon>Merostomata</taxon>
        <taxon>Xiphosura</taxon>
        <taxon>Limulidae</taxon>
        <taxon>Limulus</taxon>
    </lineage>
</organism>
<name>A0ABM1BMP3_LIMPO</name>
<evidence type="ECO:0000256" key="4">
    <source>
        <dbReference type="ARBA" id="ARBA00034725"/>
    </source>
</evidence>
<evidence type="ECO:0000256" key="3">
    <source>
        <dbReference type="ARBA" id="ARBA00022801"/>
    </source>
</evidence>
<accession>A0ABM1BMP3</accession>
<evidence type="ECO:0000256" key="6">
    <source>
        <dbReference type="ARBA" id="ARBA00034908"/>
    </source>
</evidence>
<keyword evidence="8" id="KW-1185">Reference proteome</keyword>
<dbReference type="RefSeq" id="XP_013785096.1">
    <property type="nucleotide sequence ID" value="XM_013929642.2"/>
</dbReference>
<dbReference type="GeneID" id="106469177"/>
<keyword evidence="3" id="KW-0378">Hydrolase</keyword>
<keyword evidence="2" id="KW-0645">Protease</keyword>
<dbReference type="Pfam" id="PF21646">
    <property type="entry name" value="ACTMAP-like_C"/>
    <property type="match status" value="1"/>
</dbReference>
<proteinExistence type="inferred from homology"/>
<keyword evidence="1" id="KW-0031">Aminopeptidase</keyword>
<evidence type="ECO:0000256" key="5">
    <source>
        <dbReference type="ARBA" id="ARBA00034848"/>
    </source>
</evidence>